<proteinExistence type="predicted"/>
<dbReference type="GO" id="GO:0005737">
    <property type="term" value="C:cytoplasm"/>
    <property type="evidence" value="ECO:0007669"/>
    <property type="project" value="TreeGrafter"/>
</dbReference>
<dbReference type="PANTHER" id="PTHR11465:SF61">
    <property type="entry name" value="CATALASE"/>
    <property type="match status" value="1"/>
</dbReference>
<protein>
    <recommendedName>
        <fullName evidence="1">catalase</fullName>
        <ecNumber evidence="1">1.11.1.6</ecNumber>
    </recommendedName>
</protein>
<dbReference type="EMBL" id="DPVE01000182">
    <property type="protein sequence ID" value="HCK30575.1"/>
    <property type="molecule type" value="Genomic_DNA"/>
</dbReference>
<dbReference type="Pfam" id="PF00199">
    <property type="entry name" value="Catalase"/>
    <property type="match status" value="1"/>
</dbReference>
<dbReference type="EC" id="1.11.1.6" evidence="1"/>
<dbReference type="InterPro" id="IPR018028">
    <property type="entry name" value="Catalase"/>
</dbReference>
<evidence type="ECO:0000313" key="3">
    <source>
        <dbReference type="EMBL" id="HCK30575.1"/>
    </source>
</evidence>
<accession>A0A3D2SPU9</accession>
<dbReference type="PROSITE" id="PS00438">
    <property type="entry name" value="CATALASE_2"/>
    <property type="match status" value="1"/>
</dbReference>
<dbReference type="PRINTS" id="PR00067">
    <property type="entry name" value="CATALASE"/>
</dbReference>
<sequence length="321" mass="36843">MSDDKLKCPVTHLTTDAGAPVVDNQNSMTAGARGPLLTQDLWLNEKLANFAREVIPERRMHAKGSGAFGTFTVTHDITQYTRAKIFSEIGKKTEMFARFSTVAGERGAADAERDIRGFALKFYTEEGNWDMVGNNTPVFFFRDPRQFPDLNKAVKRDPKTNLRNPTYNWDFWTLLPEAFHQVTIVMSDRGIPDGYRHMHGFGSHTYSFINANNERFWVKFHFRTQQGIKNLTDAEAEALIGKDRESSQSDLFNAIERGDFPKWKLCVQIMPETDAEKVPYHPFDLTKVWPHGDYPLIEVGEFELNRNPENYFQDVEQATFA</sequence>
<dbReference type="Gene3D" id="2.40.180.10">
    <property type="entry name" value="Catalase core domain"/>
    <property type="match status" value="1"/>
</dbReference>
<dbReference type="PROSITE" id="PS51402">
    <property type="entry name" value="CATALASE_3"/>
    <property type="match status" value="1"/>
</dbReference>
<name>A0A3D2SPU9_9GAMM</name>
<evidence type="ECO:0000313" key="4">
    <source>
        <dbReference type="Proteomes" id="UP000263596"/>
    </source>
</evidence>
<organism evidence="3 4">
    <name type="scientific">Acinetobacter ursingii</name>
    <dbReference type="NCBI Taxonomy" id="108980"/>
    <lineage>
        <taxon>Bacteria</taxon>
        <taxon>Pseudomonadati</taxon>
        <taxon>Pseudomonadota</taxon>
        <taxon>Gammaproteobacteria</taxon>
        <taxon>Moraxellales</taxon>
        <taxon>Moraxellaceae</taxon>
        <taxon>Acinetobacter</taxon>
    </lineage>
</organism>
<dbReference type="GO" id="GO:0020037">
    <property type="term" value="F:heme binding"/>
    <property type="evidence" value="ECO:0007669"/>
    <property type="project" value="InterPro"/>
</dbReference>
<evidence type="ECO:0000256" key="1">
    <source>
        <dbReference type="ARBA" id="ARBA00012314"/>
    </source>
</evidence>
<feature type="non-terminal residue" evidence="3">
    <location>
        <position position="321"/>
    </location>
</feature>
<dbReference type="InterPro" id="IPR011614">
    <property type="entry name" value="Catalase_core"/>
</dbReference>
<dbReference type="SMART" id="SM01060">
    <property type="entry name" value="Catalase"/>
    <property type="match status" value="1"/>
</dbReference>
<feature type="domain" description="Catalase core" evidence="2">
    <location>
        <begin position="14"/>
        <end position="321"/>
    </location>
</feature>
<dbReference type="AlphaFoldDB" id="A0A3D2SPU9"/>
<comment type="caution">
    <text evidence="3">The sequence shown here is derived from an EMBL/GenBank/DDBJ whole genome shotgun (WGS) entry which is preliminary data.</text>
</comment>
<dbReference type="GO" id="GO:0004096">
    <property type="term" value="F:catalase activity"/>
    <property type="evidence" value="ECO:0007669"/>
    <property type="project" value="InterPro"/>
</dbReference>
<dbReference type="GO" id="GO:0042744">
    <property type="term" value="P:hydrogen peroxide catabolic process"/>
    <property type="evidence" value="ECO:0007669"/>
    <property type="project" value="TreeGrafter"/>
</dbReference>
<dbReference type="SUPFAM" id="SSF56634">
    <property type="entry name" value="Heme-dependent catalase-like"/>
    <property type="match status" value="1"/>
</dbReference>
<dbReference type="InterPro" id="IPR020835">
    <property type="entry name" value="Catalase_sf"/>
</dbReference>
<dbReference type="GO" id="GO:0042542">
    <property type="term" value="P:response to hydrogen peroxide"/>
    <property type="evidence" value="ECO:0007669"/>
    <property type="project" value="TreeGrafter"/>
</dbReference>
<evidence type="ECO:0000259" key="2">
    <source>
        <dbReference type="SMART" id="SM01060"/>
    </source>
</evidence>
<dbReference type="PANTHER" id="PTHR11465">
    <property type="entry name" value="CATALASE"/>
    <property type="match status" value="1"/>
</dbReference>
<gene>
    <name evidence="3" type="ORF">DHW29_10565</name>
</gene>
<reference evidence="3 4" key="1">
    <citation type="journal article" date="2018" name="Nat. Biotechnol.">
        <title>A standardized bacterial taxonomy based on genome phylogeny substantially revises the tree of life.</title>
        <authorList>
            <person name="Parks D.H."/>
            <person name="Chuvochina M."/>
            <person name="Waite D.W."/>
            <person name="Rinke C."/>
            <person name="Skarshewski A."/>
            <person name="Chaumeil P.A."/>
            <person name="Hugenholtz P."/>
        </authorList>
    </citation>
    <scope>NUCLEOTIDE SEQUENCE [LARGE SCALE GENOMIC DNA]</scope>
    <source>
        <strain evidence="3">UBA9669</strain>
    </source>
</reference>
<dbReference type="Proteomes" id="UP000263596">
    <property type="component" value="Unassembled WGS sequence"/>
</dbReference>
<dbReference type="InterPro" id="IPR024708">
    <property type="entry name" value="Catalase_AS"/>
</dbReference>